<comment type="caution">
    <text evidence="2">The sequence shown here is derived from an EMBL/GenBank/DDBJ whole genome shotgun (WGS) entry which is preliminary data.</text>
</comment>
<reference evidence="2 3" key="1">
    <citation type="submission" date="2023-08" db="EMBL/GenBank/DDBJ databases">
        <title>Draft genome sequence of Janthinobacterium lividum.</title>
        <authorList>
            <person name="Chun B.H."/>
            <person name="Lee Y."/>
        </authorList>
    </citation>
    <scope>NUCLEOTIDE SEQUENCE [LARGE SCALE GENOMIC DNA]</scope>
    <source>
        <strain evidence="2 3">AMJK</strain>
    </source>
</reference>
<evidence type="ECO:0000256" key="1">
    <source>
        <dbReference type="SAM" id="Phobius"/>
    </source>
</evidence>
<dbReference type="EMBL" id="JAVFKP010000001">
    <property type="protein sequence ID" value="MDQ4625041.1"/>
    <property type="molecule type" value="Genomic_DNA"/>
</dbReference>
<proteinExistence type="predicted"/>
<gene>
    <name evidence="2" type="ORF">RB624_03965</name>
</gene>
<dbReference type="RefSeq" id="WP_307778377.1">
    <property type="nucleotide sequence ID" value="NZ_JAVFKP010000001.1"/>
</dbReference>
<name>A0ABU0XRH3_9BURK</name>
<organism evidence="2 3">
    <name type="scientific">Janthinobacterium lividum</name>
    <dbReference type="NCBI Taxonomy" id="29581"/>
    <lineage>
        <taxon>Bacteria</taxon>
        <taxon>Pseudomonadati</taxon>
        <taxon>Pseudomonadota</taxon>
        <taxon>Betaproteobacteria</taxon>
        <taxon>Burkholderiales</taxon>
        <taxon>Oxalobacteraceae</taxon>
        <taxon>Janthinobacterium</taxon>
    </lineage>
</organism>
<keyword evidence="3" id="KW-1185">Reference proteome</keyword>
<protein>
    <recommendedName>
        <fullName evidence="4">DUF4760 domain-containing protein</fullName>
    </recommendedName>
</protein>
<feature type="transmembrane region" description="Helical" evidence="1">
    <location>
        <begin position="36"/>
        <end position="55"/>
    </location>
</feature>
<evidence type="ECO:0000313" key="3">
    <source>
        <dbReference type="Proteomes" id="UP001237592"/>
    </source>
</evidence>
<dbReference type="Proteomes" id="UP001237592">
    <property type="component" value="Unassembled WGS sequence"/>
</dbReference>
<evidence type="ECO:0008006" key="4">
    <source>
        <dbReference type="Google" id="ProtNLM"/>
    </source>
</evidence>
<keyword evidence="1" id="KW-0812">Transmembrane</keyword>
<accession>A0ABU0XRH3</accession>
<keyword evidence="1" id="KW-0472">Membrane</keyword>
<sequence>MKRTYWIVGIVLIAVLGAALYLGFRFSLTRPEWPGWVQAVGSIAAIVAAYFLGAAQVDAANQSALAAEQRAEAKRHASILAIGSAAILTVEALPELAHNNRGGHLAIGLTYDKRVFDSLISALGNIPVHELGSAKAVESFFVIKNTLIALQVKIDKFREQDIPAWEVLYPDGDGNEDTALKTEKIKLRLKQFFTILEGELVAR</sequence>
<keyword evidence="1" id="KW-1133">Transmembrane helix</keyword>
<feature type="transmembrane region" description="Helical" evidence="1">
    <location>
        <begin position="6"/>
        <end position="24"/>
    </location>
</feature>
<evidence type="ECO:0000313" key="2">
    <source>
        <dbReference type="EMBL" id="MDQ4625041.1"/>
    </source>
</evidence>